<dbReference type="Proteomes" id="UP000805649">
    <property type="component" value="Unassembled WGS sequence"/>
</dbReference>
<evidence type="ECO:0000313" key="2">
    <source>
        <dbReference type="Proteomes" id="UP000805649"/>
    </source>
</evidence>
<keyword evidence="2" id="KW-1185">Reference proteome</keyword>
<dbReference type="EMBL" id="VUJX02000010">
    <property type="protein sequence ID" value="KAL0931255.1"/>
    <property type="molecule type" value="Genomic_DNA"/>
</dbReference>
<name>A0ACC3YH74_COLTU</name>
<sequence length="182" mass="20946">MVRIVEKTIDEIEEAIFEIGSRDTAITGTPDHEVATGTRQNRKTAWLNTTFLRNSLRMWNKQLRKMSEHVGELSTMHKELCTQNRYLGPKPIEQEGKHNEVMERTGRMIYDRLHNLMEEYEDRIHECTMSVEGMTIATQWAQGDTNVDIATATGQDSRQMRSIALVTMVFLPGTFFAVSHDL</sequence>
<proteinExistence type="predicted"/>
<organism evidence="1 2">
    <name type="scientific">Colletotrichum truncatum</name>
    <name type="common">Anthracnose fungus</name>
    <name type="synonym">Colletotrichum capsici</name>
    <dbReference type="NCBI Taxonomy" id="5467"/>
    <lineage>
        <taxon>Eukaryota</taxon>
        <taxon>Fungi</taxon>
        <taxon>Dikarya</taxon>
        <taxon>Ascomycota</taxon>
        <taxon>Pezizomycotina</taxon>
        <taxon>Sordariomycetes</taxon>
        <taxon>Hypocreomycetidae</taxon>
        <taxon>Glomerellales</taxon>
        <taxon>Glomerellaceae</taxon>
        <taxon>Colletotrichum</taxon>
        <taxon>Colletotrichum truncatum species complex</taxon>
    </lineage>
</organism>
<reference evidence="1 2" key="1">
    <citation type="journal article" date="2020" name="Phytopathology">
        <title>Genome Sequence Resources of Colletotrichum truncatum, C. plurivorum, C. musicola, and C. sojae: Four Species Pathogenic to Soybean (Glycine max).</title>
        <authorList>
            <person name="Rogerio F."/>
            <person name="Boufleur T.R."/>
            <person name="Ciampi-Guillardi M."/>
            <person name="Sukno S.A."/>
            <person name="Thon M.R."/>
            <person name="Massola Junior N.S."/>
            <person name="Baroncelli R."/>
        </authorList>
    </citation>
    <scope>NUCLEOTIDE SEQUENCE [LARGE SCALE GENOMIC DNA]</scope>
    <source>
        <strain evidence="1 2">CMES1059</strain>
    </source>
</reference>
<accession>A0ACC3YH74</accession>
<comment type="caution">
    <text evidence="1">The sequence shown here is derived from an EMBL/GenBank/DDBJ whole genome shotgun (WGS) entry which is preliminary data.</text>
</comment>
<gene>
    <name evidence="1" type="ORF">CTRU02_213990</name>
</gene>
<evidence type="ECO:0000313" key="1">
    <source>
        <dbReference type="EMBL" id="KAL0931255.1"/>
    </source>
</evidence>
<protein>
    <submittedName>
        <fullName evidence="1">Uncharacterized protein</fullName>
    </submittedName>
</protein>